<evidence type="ECO:0000313" key="6">
    <source>
        <dbReference type="Proteomes" id="UP000679247"/>
    </source>
</evidence>
<dbReference type="Gene3D" id="3.30.1370.220">
    <property type="match status" value="1"/>
</dbReference>
<protein>
    <submittedName>
        <fullName evidence="5">Phage tail sheath family protein</fullName>
    </submittedName>
</protein>
<proteinExistence type="inferred from homology"/>
<feature type="domain" description="Tail sheath protein subtilisin-like" evidence="2">
    <location>
        <begin position="185"/>
        <end position="327"/>
    </location>
</feature>
<feature type="domain" description="Tail sheath protein C-terminal" evidence="4">
    <location>
        <begin position="334"/>
        <end position="434"/>
    </location>
</feature>
<gene>
    <name evidence="5" type="ORF">J1899_18465</name>
</gene>
<dbReference type="InterPro" id="IPR035089">
    <property type="entry name" value="Phage_sheath_subtilisin"/>
</dbReference>
<accession>A0ABX8FBJ3</accession>
<evidence type="ECO:0000259" key="2">
    <source>
        <dbReference type="Pfam" id="PF04984"/>
    </source>
</evidence>
<feature type="domain" description="Phage tail sheath protein-like beta-sandwich" evidence="3">
    <location>
        <begin position="96"/>
        <end position="180"/>
    </location>
</feature>
<reference evidence="5 6" key="1">
    <citation type="submission" date="2021-03" db="EMBL/GenBank/DDBJ databases">
        <title>The first data on the complete genome of the tetrodotoxin-producing bacterium.</title>
        <authorList>
            <person name="Melnikova D.I."/>
            <person name="Nijland R."/>
            <person name="Magarlamov T.Y."/>
        </authorList>
    </citation>
    <scope>NUCLEOTIDE SEQUENCE [LARGE SCALE GENOMIC DNA]</scope>
    <source>
        <strain evidence="5 6">1839</strain>
    </source>
</reference>
<dbReference type="Pfam" id="PF17481">
    <property type="entry name" value="Phage_sheath_domII"/>
    <property type="match status" value="1"/>
</dbReference>
<evidence type="ECO:0000256" key="1">
    <source>
        <dbReference type="ARBA" id="ARBA00008005"/>
    </source>
</evidence>
<comment type="similarity">
    <text evidence="1">Belongs to the myoviridae tail sheath protein family.</text>
</comment>
<name>A0ABX8FBJ3_9BACI</name>
<dbReference type="InterPro" id="IPR035326">
    <property type="entry name" value="Beta_sandwich_Seath"/>
</dbReference>
<evidence type="ECO:0000313" key="5">
    <source>
        <dbReference type="EMBL" id="QVY60932.1"/>
    </source>
</evidence>
<dbReference type="RefSeq" id="WP_214475741.1">
    <property type="nucleotide sequence ID" value="NZ_CP071709.1"/>
</dbReference>
<dbReference type="Gene3D" id="2.60.40.4290">
    <property type="match status" value="1"/>
</dbReference>
<dbReference type="Gene3D" id="3.30.360.90">
    <property type="match status" value="1"/>
</dbReference>
<dbReference type="EMBL" id="CP071709">
    <property type="protein sequence ID" value="QVY60932.1"/>
    <property type="molecule type" value="Genomic_DNA"/>
</dbReference>
<evidence type="ECO:0000259" key="3">
    <source>
        <dbReference type="Pfam" id="PF17481"/>
    </source>
</evidence>
<dbReference type="InterPro" id="IPR020287">
    <property type="entry name" value="Tail_sheath_C"/>
</dbReference>
<sequence>MALGGGTFTSQNKVLPGAYINFISAARASSVLSDRGTAALALQLDWGVEGEVFTVKVDDLERNSLNIFGYPYGHEKLKPIRDLFRNIHTAYLYKLNTGVKASNSFATANYGGIRGNDLKTVVTTNIDDSEKFDVVTLLGTTTVDSQTVSETSELVPNDFVTWKSESTLAATAGEPFTGGGNGSAPTGAEFQDFLDKIESYNFNALGCTTSDSAITALFAAFTKRMRDRVGAKFQTVVYQTLADYEGVISVENKVLNEEDDPHALVYWVTGAAAGCAINKSNTNKRYDGEYLIDVAYTQTALEDALKAGKFIFHKVGDEVRVLEDINTLVTYTPEKNSDFSSNQTIRVLDQIANDIAVIFNNKYLGKIPNNESGRVSLWNDIVKHHKELETLQAIEDFNAENVTVDQGEGKKAVVVGDVVTVVNAMSQLYMTVTVN</sequence>
<dbReference type="Gene3D" id="3.40.50.11790">
    <property type="match status" value="1"/>
</dbReference>
<organism evidence="5 6">
    <name type="scientific">Cytobacillus gottheilii</name>
    <dbReference type="NCBI Taxonomy" id="859144"/>
    <lineage>
        <taxon>Bacteria</taxon>
        <taxon>Bacillati</taxon>
        <taxon>Bacillota</taxon>
        <taxon>Bacilli</taxon>
        <taxon>Bacillales</taxon>
        <taxon>Bacillaceae</taxon>
        <taxon>Cytobacillus</taxon>
    </lineage>
</organism>
<dbReference type="Proteomes" id="UP000679247">
    <property type="component" value="Chromosome"/>
</dbReference>
<dbReference type="Gene3D" id="3.30.1490.360">
    <property type="match status" value="1"/>
</dbReference>
<dbReference type="Pfam" id="PF17482">
    <property type="entry name" value="Phage_sheath_1C"/>
    <property type="match status" value="1"/>
</dbReference>
<keyword evidence="6" id="KW-1185">Reference proteome</keyword>
<evidence type="ECO:0000259" key="4">
    <source>
        <dbReference type="Pfam" id="PF17482"/>
    </source>
</evidence>
<dbReference type="Pfam" id="PF04984">
    <property type="entry name" value="Phage_sheath_1"/>
    <property type="match status" value="1"/>
</dbReference>